<accession>A0A146KIY4</accession>
<keyword evidence="2" id="KW-0723">Serine/threonine-protein kinase</keyword>
<evidence type="ECO:0000256" key="3">
    <source>
        <dbReference type="ARBA" id="ARBA00022679"/>
    </source>
</evidence>
<reference evidence="10" key="1">
    <citation type="submission" date="2015-07" db="EMBL/GenBank/DDBJ databases">
        <title>Adaptation to a free-living lifestyle via gene acquisitions in the diplomonad Trepomonas sp. PC1.</title>
        <authorList>
            <person name="Xu F."/>
            <person name="Jerlstrom-Hultqvist J."/>
            <person name="Kolisko M."/>
            <person name="Simpson A.G.B."/>
            <person name="Roger A.J."/>
            <person name="Svard S.G."/>
            <person name="Andersson J.O."/>
        </authorList>
    </citation>
    <scope>NUCLEOTIDE SEQUENCE</scope>
    <source>
        <strain evidence="10">PC1</strain>
    </source>
</reference>
<evidence type="ECO:0000256" key="2">
    <source>
        <dbReference type="ARBA" id="ARBA00022527"/>
    </source>
</evidence>
<evidence type="ECO:0000256" key="8">
    <source>
        <dbReference type="ARBA" id="ARBA00048679"/>
    </source>
</evidence>
<gene>
    <name evidence="10" type="ORF">TPC1_11643</name>
</gene>
<dbReference type="AlphaFoldDB" id="A0A146KIY4"/>
<evidence type="ECO:0000256" key="5">
    <source>
        <dbReference type="ARBA" id="ARBA00022777"/>
    </source>
</evidence>
<dbReference type="SMART" id="SM00220">
    <property type="entry name" value="S_TKc"/>
    <property type="match status" value="1"/>
</dbReference>
<dbReference type="InterPro" id="IPR000719">
    <property type="entry name" value="Prot_kinase_dom"/>
</dbReference>
<dbReference type="Pfam" id="PF00069">
    <property type="entry name" value="Pkinase"/>
    <property type="match status" value="1"/>
</dbReference>
<proteinExistence type="predicted"/>
<keyword evidence="3" id="KW-0808">Transferase</keyword>
<comment type="catalytic activity">
    <reaction evidence="7">
        <text>L-threonyl-[protein] + ATP = O-phospho-L-threonyl-[protein] + ADP + H(+)</text>
        <dbReference type="Rhea" id="RHEA:46608"/>
        <dbReference type="Rhea" id="RHEA-COMP:11060"/>
        <dbReference type="Rhea" id="RHEA-COMP:11605"/>
        <dbReference type="ChEBI" id="CHEBI:15378"/>
        <dbReference type="ChEBI" id="CHEBI:30013"/>
        <dbReference type="ChEBI" id="CHEBI:30616"/>
        <dbReference type="ChEBI" id="CHEBI:61977"/>
        <dbReference type="ChEBI" id="CHEBI:456216"/>
        <dbReference type="EC" id="2.7.11.1"/>
    </reaction>
</comment>
<evidence type="ECO:0000256" key="4">
    <source>
        <dbReference type="ARBA" id="ARBA00022741"/>
    </source>
</evidence>
<organism evidence="10">
    <name type="scientific">Trepomonas sp. PC1</name>
    <dbReference type="NCBI Taxonomy" id="1076344"/>
    <lineage>
        <taxon>Eukaryota</taxon>
        <taxon>Metamonada</taxon>
        <taxon>Diplomonadida</taxon>
        <taxon>Hexamitidae</taxon>
        <taxon>Hexamitinae</taxon>
        <taxon>Trepomonas</taxon>
    </lineage>
</organism>
<evidence type="ECO:0000259" key="9">
    <source>
        <dbReference type="PROSITE" id="PS50011"/>
    </source>
</evidence>
<comment type="catalytic activity">
    <reaction evidence="8">
        <text>L-seryl-[protein] + ATP = O-phospho-L-seryl-[protein] + ADP + H(+)</text>
        <dbReference type="Rhea" id="RHEA:17989"/>
        <dbReference type="Rhea" id="RHEA-COMP:9863"/>
        <dbReference type="Rhea" id="RHEA-COMP:11604"/>
        <dbReference type="ChEBI" id="CHEBI:15378"/>
        <dbReference type="ChEBI" id="CHEBI:29999"/>
        <dbReference type="ChEBI" id="CHEBI:30616"/>
        <dbReference type="ChEBI" id="CHEBI:83421"/>
        <dbReference type="ChEBI" id="CHEBI:456216"/>
        <dbReference type="EC" id="2.7.11.1"/>
    </reaction>
</comment>
<sequence length="389" mass="44920">AKFCSLTDGKAMSTYNEKLILEYFRQIPQSPTVELIHSYEEGSEIVLVLKRYPHDFRGLQGLKVFDQVYISQIFFVFNSLANSVYKMHKLSVVHRDLKSANVLLDEDGRSHLTDFGLAKFQVTQSMISPVSTDFQLLQLGTPVYMPPEVLFAINSENKQITKCKVSEMAVDLYAMAIIMVEILYCDFMFQIKHDRTAMKQIYLQLYCSQLLKMCRECYQMEENDALEYIVSHFPGPNREKVVQFLKMPSLNLKPLLNLIFVLRFKEQLFSSQIKPFVDDFVQKFANLLSGLPSRRSHVSNCDIFKQDLHNIVSSLPKEGLDGKIQDVKTHCVIDKNALELLGVKLDKKPNEFGGVLVFQNLISRSQRYSCLNRDIKEFKNFDDLKAQMK</sequence>
<evidence type="ECO:0000313" key="10">
    <source>
        <dbReference type="EMBL" id="JAP95386.1"/>
    </source>
</evidence>
<dbReference type="InterPro" id="IPR008271">
    <property type="entry name" value="Ser/Thr_kinase_AS"/>
</dbReference>
<dbReference type="EC" id="2.7.11.1" evidence="1"/>
<dbReference type="EMBL" id="GDID01001220">
    <property type="protein sequence ID" value="JAP95386.1"/>
    <property type="molecule type" value="Transcribed_RNA"/>
</dbReference>
<protein>
    <recommendedName>
        <fullName evidence="1">non-specific serine/threonine protein kinase</fullName>
        <ecNumber evidence="1">2.7.11.1</ecNumber>
    </recommendedName>
</protein>
<dbReference type="InterPro" id="IPR011009">
    <property type="entry name" value="Kinase-like_dom_sf"/>
</dbReference>
<evidence type="ECO:0000256" key="6">
    <source>
        <dbReference type="ARBA" id="ARBA00022840"/>
    </source>
</evidence>
<name>A0A146KIY4_9EUKA</name>
<evidence type="ECO:0000256" key="1">
    <source>
        <dbReference type="ARBA" id="ARBA00012513"/>
    </source>
</evidence>
<feature type="domain" description="Protein kinase" evidence="9">
    <location>
        <begin position="1"/>
        <end position="250"/>
    </location>
</feature>
<evidence type="ECO:0000256" key="7">
    <source>
        <dbReference type="ARBA" id="ARBA00047899"/>
    </source>
</evidence>
<dbReference type="GO" id="GO:0005524">
    <property type="term" value="F:ATP binding"/>
    <property type="evidence" value="ECO:0007669"/>
    <property type="project" value="UniProtKB-KW"/>
</dbReference>
<dbReference type="PANTHER" id="PTHR24356:SF1">
    <property type="entry name" value="SERINE_THREONINE-PROTEIN KINASE GREATWALL"/>
    <property type="match status" value="1"/>
</dbReference>
<dbReference type="PROSITE" id="PS00108">
    <property type="entry name" value="PROTEIN_KINASE_ST"/>
    <property type="match status" value="1"/>
</dbReference>
<feature type="non-terminal residue" evidence="10">
    <location>
        <position position="1"/>
    </location>
</feature>
<dbReference type="SUPFAM" id="SSF56112">
    <property type="entry name" value="Protein kinase-like (PK-like)"/>
    <property type="match status" value="1"/>
</dbReference>
<keyword evidence="6" id="KW-0067">ATP-binding</keyword>
<keyword evidence="5 10" id="KW-0418">Kinase</keyword>
<dbReference type="InterPro" id="IPR050236">
    <property type="entry name" value="Ser_Thr_kinase_AGC"/>
</dbReference>
<dbReference type="PANTHER" id="PTHR24356">
    <property type="entry name" value="SERINE/THREONINE-PROTEIN KINASE"/>
    <property type="match status" value="1"/>
</dbReference>
<keyword evidence="4" id="KW-0547">Nucleotide-binding</keyword>
<dbReference type="PROSITE" id="PS50011">
    <property type="entry name" value="PROTEIN_KINASE_DOM"/>
    <property type="match status" value="1"/>
</dbReference>
<dbReference type="GO" id="GO:0004674">
    <property type="term" value="F:protein serine/threonine kinase activity"/>
    <property type="evidence" value="ECO:0007669"/>
    <property type="project" value="UniProtKB-KW"/>
</dbReference>
<dbReference type="Gene3D" id="1.10.510.10">
    <property type="entry name" value="Transferase(Phosphotransferase) domain 1"/>
    <property type="match status" value="1"/>
</dbReference>